<dbReference type="Gene3D" id="1.10.730.10">
    <property type="entry name" value="Isoleucyl-tRNA Synthetase, Domain 1"/>
    <property type="match status" value="1"/>
</dbReference>
<accession>A0AAV3FNJ7</accession>
<evidence type="ECO:0000256" key="4">
    <source>
        <dbReference type="ARBA" id="ARBA00022840"/>
    </source>
</evidence>
<dbReference type="GO" id="GO:0006431">
    <property type="term" value="P:methionyl-tRNA aminoacylation"/>
    <property type="evidence" value="ECO:0007669"/>
    <property type="project" value="TreeGrafter"/>
</dbReference>
<dbReference type="InterPro" id="IPR023458">
    <property type="entry name" value="Met-tRNA_ligase_1"/>
</dbReference>
<keyword evidence="3" id="KW-0547">Nucleotide-binding</keyword>
<evidence type="ECO:0000256" key="6">
    <source>
        <dbReference type="ARBA" id="ARBA00023146"/>
    </source>
</evidence>
<evidence type="ECO:0000256" key="5">
    <source>
        <dbReference type="ARBA" id="ARBA00022917"/>
    </source>
</evidence>
<evidence type="ECO:0000259" key="7">
    <source>
        <dbReference type="Pfam" id="PF08264"/>
    </source>
</evidence>
<dbReference type="PANTHER" id="PTHR45765:SF1">
    <property type="entry name" value="METHIONINE--TRNA LIGASE, CYTOPLASMIC"/>
    <property type="match status" value="1"/>
</dbReference>
<keyword evidence="4" id="KW-0067">ATP-binding</keyword>
<reference evidence="8 9" key="1">
    <citation type="journal article" date="2013" name="Genome Announc.">
        <title>Draft Genome Sequences of Two Pairs of Human Intestinal Bifidobacterium longum subsp. longum Strains, 44B and 1-6B and 35B and 2-2B, Consecutively Isolated from Two Children after a 5-Year Time Period.</title>
        <authorList>
            <person name="Shkoporov A.N."/>
            <person name="Efimov B.A."/>
            <person name="Khokhlova E.V."/>
            <person name="Chaplin A.V."/>
            <person name="Kafarskaya L.I."/>
            <person name="Durkin A.S."/>
            <person name="McCorrison J."/>
            <person name="Torralba M."/>
            <person name="Gillis M."/>
            <person name="Sutton G."/>
            <person name="Weibel D.B."/>
            <person name="Nelson K.E."/>
            <person name="Smeianov V.V."/>
        </authorList>
    </citation>
    <scope>NUCLEOTIDE SEQUENCE [LARGE SCALE GENOMIC DNA]</scope>
    <source>
        <strain evidence="8 9">2-2B</strain>
    </source>
</reference>
<dbReference type="Pfam" id="PF08264">
    <property type="entry name" value="Anticodon_1"/>
    <property type="match status" value="1"/>
</dbReference>
<dbReference type="SUPFAM" id="SSF47323">
    <property type="entry name" value="Anticodon-binding domain of a subclass of class I aminoacyl-tRNA synthetases"/>
    <property type="match status" value="1"/>
</dbReference>
<dbReference type="CDD" id="cd07957">
    <property type="entry name" value="Anticodon_Ia_Met"/>
    <property type="match status" value="1"/>
</dbReference>
<keyword evidence="2" id="KW-0436">Ligase</keyword>
<name>A0AAV3FNJ7_BIFLL</name>
<evidence type="ECO:0000256" key="2">
    <source>
        <dbReference type="ARBA" id="ARBA00022598"/>
    </source>
</evidence>
<proteinExistence type="inferred from homology"/>
<organism evidence="8 9">
    <name type="scientific">Bifidobacterium longum subsp. longum 2-2B</name>
    <dbReference type="NCBI Taxonomy" id="1161745"/>
    <lineage>
        <taxon>Bacteria</taxon>
        <taxon>Bacillati</taxon>
        <taxon>Actinomycetota</taxon>
        <taxon>Actinomycetes</taxon>
        <taxon>Bifidobacteriales</taxon>
        <taxon>Bifidobacteriaceae</taxon>
        <taxon>Bifidobacterium</taxon>
    </lineage>
</organism>
<feature type="domain" description="Methionyl/Valyl/Leucyl/Isoleucyl-tRNA synthetase anticodon-binding" evidence="7">
    <location>
        <begin position="27"/>
        <end position="130"/>
    </location>
</feature>
<protein>
    <submittedName>
        <fullName evidence="8">Anticodon-binding domain protein</fullName>
    </submittedName>
</protein>
<evidence type="ECO:0000256" key="3">
    <source>
        <dbReference type="ARBA" id="ARBA00022741"/>
    </source>
</evidence>
<sequence length="215" mass="23383">MNRVANLINKNFGEIPPLDEDSMTNEDRGLLEEASAAFDVVGSSIETHHQKHALSEAMRVVGDINKYISATEPWKIKDDQARLGTVLHVAAQAVSDANHLLAPFLPHSAQKVWEALGGTGTFSPLPELKEVEDLDKPGFTYPIITGDYELGVNVHPWKSEAIEVGAMVPKPAPIFAKIPTEAVEEELARFDEALAARRAAEAERLAAEKAKLAAE</sequence>
<comment type="similarity">
    <text evidence="1">Belongs to the class-I aminoacyl-tRNA synthetase family. MetG type 1 subfamily.</text>
</comment>
<dbReference type="InterPro" id="IPR013155">
    <property type="entry name" value="M/V/L/I-tRNA-synth_anticd-bd"/>
</dbReference>
<dbReference type="AlphaFoldDB" id="A0AAV3FNJ7"/>
<comment type="caution">
    <text evidence="8">The sequence shown here is derived from an EMBL/GenBank/DDBJ whole genome shotgun (WGS) entry which is preliminary data.</text>
</comment>
<dbReference type="GO" id="GO:0004825">
    <property type="term" value="F:methionine-tRNA ligase activity"/>
    <property type="evidence" value="ECO:0007669"/>
    <property type="project" value="InterPro"/>
</dbReference>
<dbReference type="EMBL" id="AJTJ01000012">
    <property type="protein sequence ID" value="EIJ27844.1"/>
    <property type="molecule type" value="Genomic_DNA"/>
</dbReference>
<dbReference type="InterPro" id="IPR009080">
    <property type="entry name" value="tRNAsynth_Ia_anticodon-bd"/>
</dbReference>
<keyword evidence="6" id="KW-0030">Aminoacyl-tRNA synthetase</keyword>
<dbReference type="GO" id="GO:0005524">
    <property type="term" value="F:ATP binding"/>
    <property type="evidence" value="ECO:0007669"/>
    <property type="project" value="UniProtKB-KW"/>
</dbReference>
<dbReference type="PANTHER" id="PTHR45765">
    <property type="entry name" value="METHIONINE--TRNA LIGASE"/>
    <property type="match status" value="1"/>
</dbReference>
<dbReference type="GO" id="GO:0005829">
    <property type="term" value="C:cytosol"/>
    <property type="evidence" value="ECO:0007669"/>
    <property type="project" value="TreeGrafter"/>
</dbReference>
<evidence type="ECO:0000313" key="9">
    <source>
        <dbReference type="Proteomes" id="UP000005929"/>
    </source>
</evidence>
<dbReference type="InterPro" id="IPR041872">
    <property type="entry name" value="Anticodon_Met"/>
</dbReference>
<dbReference type="Proteomes" id="UP000005929">
    <property type="component" value="Unassembled WGS sequence"/>
</dbReference>
<keyword evidence="5" id="KW-0648">Protein biosynthesis</keyword>
<evidence type="ECO:0000313" key="8">
    <source>
        <dbReference type="EMBL" id="EIJ27844.1"/>
    </source>
</evidence>
<evidence type="ECO:0000256" key="1">
    <source>
        <dbReference type="ARBA" id="ARBA00008258"/>
    </source>
</evidence>
<gene>
    <name evidence="8" type="ORF">HMPREF1315_1466</name>
</gene>